<comment type="similarity">
    <text evidence="1 3">Belongs to the short-chain dehydrogenases/reductases (SDR) family.</text>
</comment>
<evidence type="ECO:0000256" key="1">
    <source>
        <dbReference type="ARBA" id="ARBA00006484"/>
    </source>
</evidence>
<dbReference type="PANTHER" id="PTHR43115">
    <property type="entry name" value="DEHYDROGENASE/REDUCTASE SDR FAMILY MEMBER 11"/>
    <property type="match status" value="1"/>
</dbReference>
<dbReference type="PRINTS" id="PR00081">
    <property type="entry name" value="GDHRDH"/>
</dbReference>
<dbReference type="STRING" id="35570.A0A1I8PV11"/>
<dbReference type="VEuPathDB" id="VectorBase:SCAU011374"/>
<dbReference type="EnsemblMetazoa" id="SCAU011374-RA">
    <property type="protein sequence ID" value="SCAU011374-PA"/>
    <property type="gene ID" value="SCAU011374"/>
</dbReference>
<dbReference type="Gene3D" id="3.40.50.720">
    <property type="entry name" value="NAD(P)-binding Rossmann-like Domain"/>
    <property type="match status" value="1"/>
</dbReference>
<gene>
    <name evidence="4" type="primary">106095992</name>
</gene>
<sequence>MERWQNKIAVVTGASAGIGAAICKALVEQGMIVVGLARRLEKIETQTRSLIGEKYQKNFHSYKCDVGVEESVKEAFAWIAMKFGGVDILINNAGVFKPIKLIDEDNSQSISETINTNIMGVIWCTREAFRNMKQRNVDGHIIIINSVAGHRIPIIPLYSLNAYAPSKHAVTAMTEVLRQEFQTEQTKIKITSISPGGVRTEIIGNLPKEYANIPLLDSKDIADAVVFCIQTPPHVQIHEMIIKPIGEKS</sequence>
<name>A0A1I8PV11_STOCA</name>
<evidence type="ECO:0000256" key="3">
    <source>
        <dbReference type="RuleBase" id="RU000363"/>
    </source>
</evidence>
<dbReference type="SUPFAM" id="SSF51735">
    <property type="entry name" value="NAD(P)-binding Rossmann-fold domains"/>
    <property type="match status" value="1"/>
</dbReference>
<evidence type="ECO:0008006" key="6">
    <source>
        <dbReference type="Google" id="ProtNLM"/>
    </source>
</evidence>
<protein>
    <recommendedName>
        <fullName evidence="6">Dehydrogenase</fullName>
    </recommendedName>
</protein>
<evidence type="ECO:0000313" key="4">
    <source>
        <dbReference type="EnsemblMetazoa" id="SCAU011374-PA"/>
    </source>
</evidence>
<keyword evidence="2" id="KW-0560">Oxidoreductase</keyword>
<proteinExistence type="inferred from homology"/>
<dbReference type="PANTHER" id="PTHR43115:SF4">
    <property type="entry name" value="DEHYDROGENASE_REDUCTASE SDR FAMILY MEMBER 11"/>
    <property type="match status" value="1"/>
</dbReference>
<accession>A0A1I8PV11</accession>
<organism evidence="4 5">
    <name type="scientific">Stomoxys calcitrans</name>
    <name type="common">Stable fly</name>
    <name type="synonym">Conops calcitrans</name>
    <dbReference type="NCBI Taxonomy" id="35570"/>
    <lineage>
        <taxon>Eukaryota</taxon>
        <taxon>Metazoa</taxon>
        <taxon>Ecdysozoa</taxon>
        <taxon>Arthropoda</taxon>
        <taxon>Hexapoda</taxon>
        <taxon>Insecta</taxon>
        <taxon>Pterygota</taxon>
        <taxon>Neoptera</taxon>
        <taxon>Endopterygota</taxon>
        <taxon>Diptera</taxon>
        <taxon>Brachycera</taxon>
        <taxon>Muscomorpha</taxon>
        <taxon>Muscoidea</taxon>
        <taxon>Muscidae</taxon>
        <taxon>Stomoxys</taxon>
    </lineage>
</organism>
<dbReference type="OrthoDB" id="1933717at2759"/>
<dbReference type="InterPro" id="IPR036291">
    <property type="entry name" value="NAD(P)-bd_dom_sf"/>
</dbReference>
<dbReference type="GO" id="GO:0016616">
    <property type="term" value="F:oxidoreductase activity, acting on the CH-OH group of donors, NAD or NADP as acceptor"/>
    <property type="evidence" value="ECO:0007669"/>
    <property type="project" value="UniProtKB-ARBA"/>
</dbReference>
<reference evidence="4" key="1">
    <citation type="submission" date="2020-05" db="UniProtKB">
        <authorList>
            <consortium name="EnsemblMetazoa"/>
        </authorList>
    </citation>
    <scope>IDENTIFICATION</scope>
    <source>
        <strain evidence="4">USDA</strain>
    </source>
</reference>
<dbReference type="Proteomes" id="UP000095300">
    <property type="component" value="Unassembled WGS sequence"/>
</dbReference>
<dbReference type="PRINTS" id="PR00080">
    <property type="entry name" value="SDRFAMILY"/>
</dbReference>
<evidence type="ECO:0000313" key="5">
    <source>
        <dbReference type="Proteomes" id="UP000095300"/>
    </source>
</evidence>
<keyword evidence="5" id="KW-1185">Reference proteome</keyword>
<dbReference type="InterPro" id="IPR002347">
    <property type="entry name" value="SDR_fam"/>
</dbReference>
<evidence type="ECO:0000256" key="2">
    <source>
        <dbReference type="ARBA" id="ARBA00023002"/>
    </source>
</evidence>
<dbReference type="Pfam" id="PF00106">
    <property type="entry name" value="adh_short"/>
    <property type="match status" value="1"/>
</dbReference>
<dbReference type="KEGG" id="scac:106095992"/>
<dbReference type="AlphaFoldDB" id="A0A1I8PV11"/>
<dbReference type="FunFam" id="3.40.50.720:FF:000047">
    <property type="entry name" value="NADP-dependent L-serine/L-allo-threonine dehydrogenase"/>
    <property type="match status" value="1"/>
</dbReference>